<sequence>MVNVAGVADGSLDSETIPVSMWDFVDAGTVKVLVSVPIGGGVSGSGNLAKIRFEVVSEPGDRSELNMSNGLLVNKEAEEIPAEWIDDEITIGQISAEVKVNAPELVKAGETFDVTIDVVNLTDFNSAEFDLSFNSSVVNVTGVADGNLNGARIPVSMWNPVGADTVRVLVSVPIGQGVSGSGYIAKVSCEVVGKAGDRSEVDISGGLLVNKEAVEILALWIDDEVVIGDSSA</sequence>
<protein>
    <recommendedName>
        <fullName evidence="1">Cohesin domain-containing protein</fullName>
    </recommendedName>
</protein>
<name>A0A7G9YXI2_9EURY</name>
<dbReference type="CDD" id="cd08547">
    <property type="entry name" value="Type_II_cohesin"/>
    <property type="match status" value="1"/>
</dbReference>
<gene>
    <name evidence="2" type="ORF">JLLPAJDC_00027</name>
</gene>
<dbReference type="GO" id="GO:0030246">
    <property type="term" value="F:carbohydrate binding"/>
    <property type="evidence" value="ECO:0007669"/>
    <property type="project" value="InterPro"/>
</dbReference>
<dbReference type="InterPro" id="IPR002102">
    <property type="entry name" value="Cohesin_dom"/>
</dbReference>
<proteinExistence type="predicted"/>
<evidence type="ECO:0000259" key="1">
    <source>
        <dbReference type="Pfam" id="PF00963"/>
    </source>
</evidence>
<dbReference type="AlphaFoldDB" id="A0A7G9YXI2"/>
<dbReference type="SUPFAM" id="SSF49384">
    <property type="entry name" value="Carbohydrate-binding domain"/>
    <property type="match status" value="2"/>
</dbReference>
<reference evidence="2" key="1">
    <citation type="submission" date="2020-06" db="EMBL/GenBank/DDBJ databases">
        <title>Unique genomic features of the anaerobic methanotrophic archaea.</title>
        <authorList>
            <person name="Chadwick G.L."/>
            <person name="Skennerton C.T."/>
            <person name="Laso-Perez R."/>
            <person name="Leu A.O."/>
            <person name="Speth D.R."/>
            <person name="Yu H."/>
            <person name="Morgan-Lang C."/>
            <person name="Hatzenpichler R."/>
            <person name="Goudeau D."/>
            <person name="Malmstrom R."/>
            <person name="Brazelton W.J."/>
            <person name="Woyke T."/>
            <person name="Hallam S.J."/>
            <person name="Tyson G.W."/>
            <person name="Wegener G."/>
            <person name="Boetius A."/>
            <person name="Orphan V."/>
        </authorList>
    </citation>
    <scope>NUCLEOTIDE SEQUENCE</scope>
</reference>
<organism evidence="2">
    <name type="scientific">Candidatus Methanophagaceae archaeon ANME-1 ERB6</name>
    <dbReference type="NCBI Taxonomy" id="2759912"/>
    <lineage>
        <taxon>Archaea</taxon>
        <taxon>Methanobacteriati</taxon>
        <taxon>Methanobacteriota</taxon>
        <taxon>Stenosarchaea group</taxon>
        <taxon>Methanomicrobia</taxon>
        <taxon>Candidatus Methanophagales</taxon>
        <taxon>Candidatus Methanophagaceae</taxon>
    </lineage>
</organism>
<dbReference type="EMBL" id="MT631519">
    <property type="protein sequence ID" value="QNO52716.1"/>
    <property type="molecule type" value="Genomic_DNA"/>
</dbReference>
<dbReference type="Gene3D" id="2.60.40.680">
    <property type="match status" value="2"/>
</dbReference>
<dbReference type="Pfam" id="PF00963">
    <property type="entry name" value="Cohesin"/>
    <property type="match status" value="1"/>
</dbReference>
<feature type="domain" description="Cohesin" evidence="1">
    <location>
        <begin position="97"/>
        <end position="214"/>
    </location>
</feature>
<dbReference type="GO" id="GO:0000272">
    <property type="term" value="P:polysaccharide catabolic process"/>
    <property type="evidence" value="ECO:0007669"/>
    <property type="project" value="InterPro"/>
</dbReference>
<dbReference type="InterPro" id="IPR008965">
    <property type="entry name" value="CBM2/CBM3_carb-bd_dom_sf"/>
</dbReference>
<evidence type="ECO:0000313" key="2">
    <source>
        <dbReference type="EMBL" id="QNO52716.1"/>
    </source>
</evidence>
<accession>A0A7G9YXI2</accession>